<dbReference type="AlphaFoldDB" id="A0A9W9Q2A5"/>
<dbReference type="PANTHER" id="PTHR47782">
    <property type="entry name" value="ZN(II)2CYS6 TRANSCRIPTION FACTOR (EUROFUNG)-RELATED"/>
    <property type="match status" value="1"/>
</dbReference>
<keyword evidence="7" id="KW-0539">Nucleus</keyword>
<protein>
    <recommendedName>
        <fullName evidence="11">Transcription factor domain-containing protein</fullName>
    </recommendedName>
</protein>
<dbReference type="InterPro" id="IPR052202">
    <property type="entry name" value="Yeast_MetPath_Reg"/>
</dbReference>
<keyword evidence="10" id="KW-1185">Reference proteome</keyword>
<reference evidence="9" key="1">
    <citation type="submission" date="2022-12" db="EMBL/GenBank/DDBJ databases">
        <authorList>
            <person name="Petersen C."/>
        </authorList>
    </citation>
    <scope>NUCLEOTIDE SEQUENCE</scope>
    <source>
        <strain evidence="9">IBT 21472</strain>
    </source>
</reference>
<keyword evidence="2" id="KW-0479">Metal-binding</keyword>
<evidence type="ECO:0000256" key="1">
    <source>
        <dbReference type="ARBA" id="ARBA00004123"/>
    </source>
</evidence>
<evidence type="ECO:0000256" key="6">
    <source>
        <dbReference type="ARBA" id="ARBA00023163"/>
    </source>
</evidence>
<proteinExistence type="predicted"/>
<evidence type="ECO:0000256" key="4">
    <source>
        <dbReference type="ARBA" id="ARBA00023015"/>
    </source>
</evidence>
<dbReference type="PANTHER" id="PTHR47782:SF12">
    <property type="entry name" value="ZN(II)2CYS6 TRANSCRIPTION FACTOR (EUROFUNG)"/>
    <property type="match status" value="1"/>
</dbReference>
<feature type="region of interest" description="Disordered" evidence="8">
    <location>
        <begin position="65"/>
        <end position="98"/>
    </location>
</feature>
<evidence type="ECO:0000313" key="9">
    <source>
        <dbReference type="EMBL" id="KAJ5323248.1"/>
    </source>
</evidence>
<dbReference type="CDD" id="cd14653">
    <property type="entry name" value="ZIP_Gal4p-like"/>
    <property type="match status" value="1"/>
</dbReference>
<name>A0A9W9Q2A5_9EURO</name>
<feature type="compositionally biased region" description="Polar residues" evidence="8">
    <location>
        <begin position="81"/>
        <end position="92"/>
    </location>
</feature>
<keyword evidence="5" id="KW-0238">DNA-binding</keyword>
<keyword evidence="3" id="KW-0862">Zinc</keyword>
<gene>
    <name evidence="9" type="ORF">N7476_001848</name>
</gene>
<accession>A0A9W9Q2A5</accession>
<dbReference type="GO" id="GO:0046872">
    <property type="term" value="F:metal ion binding"/>
    <property type="evidence" value="ECO:0007669"/>
    <property type="project" value="UniProtKB-KW"/>
</dbReference>
<feature type="region of interest" description="Disordered" evidence="8">
    <location>
        <begin position="29"/>
        <end position="48"/>
    </location>
</feature>
<organism evidence="9 10">
    <name type="scientific">Penicillium atrosanguineum</name>
    <dbReference type="NCBI Taxonomy" id="1132637"/>
    <lineage>
        <taxon>Eukaryota</taxon>
        <taxon>Fungi</taxon>
        <taxon>Dikarya</taxon>
        <taxon>Ascomycota</taxon>
        <taxon>Pezizomycotina</taxon>
        <taxon>Eurotiomycetes</taxon>
        <taxon>Eurotiomycetidae</taxon>
        <taxon>Eurotiales</taxon>
        <taxon>Aspergillaceae</taxon>
        <taxon>Penicillium</taxon>
    </lineage>
</organism>
<dbReference type="Proteomes" id="UP001147746">
    <property type="component" value="Unassembled WGS sequence"/>
</dbReference>
<dbReference type="CDD" id="cd12148">
    <property type="entry name" value="fungal_TF_MHR"/>
    <property type="match status" value="1"/>
</dbReference>
<keyword evidence="6" id="KW-0804">Transcription</keyword>
<dbReference type="EMBL" id="JAPZBO010000002">
    <property type="protein sequence ID" value="KAJ5323248.1"/>
    <property type="molecule type" value="Genomic_DNA"/>
</dbReference>
<reference evidence="9" key="2">
    <citation type="journal article" date="2023" name="IMA Fungus">
        <title>Comparative genomic study of the Penicillium genus elucidates a diverse pangenome and 15 lateral gene transfer events.</title>
        <authorList>
            <person name="Petersen C."/>
            <person name="Sorensen T."/>
            <person name="Nielsen M.R."/>
            <person name="Sondergaard T.E."/>
            <person name="Sorensen J.L."/>
            <person name="Fitzpatrick D.A."/>
            <person name="Frisvad J.C."/>
            <person name="Nielsen K.L."/>
        </authorList>
    </citation>
    <scope>NUCLEOTIDE SEQUENCE</scope>
    <source>
        <strain evidence="9">IBT 21472</strain>
    </source>
</reference>
<comment type="caution">
    <text evidence="9">The sequence shown here is derived from an EMBL/GenBank/DDBJ whole genome shotgun (WGS) entry which is preliminary data.</text>
</comment>
<evidence type="ECO:0000313" key="10">
    <source>
        <dbReference type="Proteomes" id="UP001147746"/>
    </source>
</evidence>
<evidence type="ECO:0000256" key="7">
    <source>
        <dbReference type="ARBA" id="ARBA00023242"/>
    </source>
</evidence>
<evidence type="ECO:0008006" key="11">
    <source>
        <dbReference type="Google" id="ProtNLM"/>
    </source>
</evidence>
<sequence>MSLKWHLIRSRDSYVRGLERRVKELEQQLASSLTPQNSQHDTSSYPWDQDADIRLAGEYLSTNNGINHSPRLQSVEPPMPNFNTLPVSSSNPADPGKRTENLAEELRLLSLEAAAERYLGSSSGLSFAKLTQTVLQRLSPDQDGFIFDGDFGADEQPTLGADVDPSSFNPILFEMNPSLLSPLPFNSLFGNPAGEDYEDSMGLALLEPAHITDLLEFYFAHSHTLYPFIRKHEFESTLWRVYADPLDSLAQSPLWHFRIWMVLAIGSTTYCSVSLMDETEPVQFFNRAMTYFEPAMGCGDLVSTPVNISSLTFQSVVSLALGRPFAIQDDDITVEVGLPGQSFVSLRMLMKAVQPFADADDENIKPEGIVSSNTLEPPTTAIPLHILALRKIASDIGSRVHAPKYAQRQIPEARDQIIQDLHKRLIEWRRGMPFPLPDLQSKVPHLCTSWFDFNYYTHVIMLYRPSPLSPDLDPSRLKILAEASGMAVRQATNLHRQSRFAYNWLNLVAVFNSALSLMYTSTAHGDDLSLILDHTRAIGDLGLAVELLEAFGKKFPSAKKIQGMIQVVIAKLEVYSISSVGF</sequence>
<evidence type="ECO:0000256" key="3">
    <source>
        <dbReference type="ARBA" id="ARBA00022833"/>
    </source>
</evidence>
<comment type="subcellular location">
    <subcellularLocation>
        <location evidence="1">Nucleus</location>
    </subcellularLocation>
</comment>
<dbReference type="GO" id="GO:0043565">
    <property type="term" value="F:sequence-specific DNA binding"/>
    <property type="evidence" value="ECO:0007669"/>
    <property type="project" value="TreeGrafter"/>
</dbReference>
<feature type="compositionally biased region" description="Polar residues" evidence="8">
    <location>
        <begin position="29"/>
        <end position="46"/>
    </location>
</feature>
<evidence type="ECO:0000256" key="8">
    <source>
        <dbReference type="SAM" id="MobiDB-lite"/>
    </source>
</evidence>
<keyword evidence="4" id="KW-0805">Transcription regulation</keyword>
<evidence type="ECO:0000256" key="5">
    <source>
        <dbReference type="ARBA" id="ARBA00023125"/>
    </source>
</evidence>
<dbReference type="GO" id="GO:0000981">
    <property type="term" value="F:DNA-binding transcription factor activity, RNA polymerase II-specific"/>
    <property type="evidence" value="ECO:0007669"/>
    <property type="project" value="TreeGrafter"/>
</dbReference>
<dbReference type="GO" id="GO:0005634">
    <property type="term" value="C:nucleus"/>
    <property type="evidence" value="ECO:0007669"/>
    <property type="project" value="UniProtKB-SubCell"/>
</dbReference>
<evidence type="ECO:0000256" key="2">
    <source>
        <dbReference type="ARBA" id="ARBA00022723"/>
    </source>
</evidence>
<dbReference type="GO" id="GO:0045944">
    <property type="term" value="P:positive regulation of transcription by RNA polymerase II"/>
    <property type="evidence" value="ECO:0007669"/>
    <property type="project" value="TreeGrafter"/>
</dbReference>